<sequence>MLEEISGVLPCTQKYTPRCEGLPSFVKHYLSLMANVPTEAPAKHHDWRSRRLADRGSKGAPLRALLRLISNGIKAVNFCHPHFGG</sequence>
<keyword evidence="2" id="KW-1185">Reference proteome</keyword>
<evidence type="ECO:0000313" key="2">
    <source>
        <dbReference type="Proteomes" id="UP000016922"/>
    </source>
</evidence>
<gene>
    <name evidence="1" type="ORF">GLAREA_05591</name>
</gene>
<evidence type="ECO:0000313" key="1">
    <source>
        <dbReference type="EMBL" id="EPE36253.1"/>
    </source>
</evidence>
<accession>S3ED78</accession>
<dbReference type="GeneID" id="19464645"/>
<organism evidence="1 2">
    <name type="scientific">Glarea lozoyensis (strain ATCC 20868 / MF5171)</name>
    <dbReference type="NCBI Taxonomy" id="1116229"/>
    <lineage>
        <taxon>Eukaryota</taxon>
        <taxon>Fungi</taxon>
        <taxon>Dikarya</taxon>
        <taxon>Ascomycota</taxon>
        <taxon>Pezizomycotina</taxon>
        <taxon>Leotiomycetes</taxon>
        <taxon>Helotiales</taxon>
        <taxon>Helotiaceae</taxon>
        <taxon>Glarea</taxon>
    </lineage>
</organism>
<reference evidence="1 2" key="1">
    <citation type="journal article" date="2013" name="BMC Genomics">
        <title>Genomics-driven discovery of the pneumocandin biosynthetic gene cluster in the fungus Glarea lozoyensis.</title>
        <authorList>
            <person name="Chen L."/>
            <person name="Yue Q."/>
            <person name="Zhang X."/>
            <person name="Xiang M."/>
            <person name="Wang C."/>
            <person name="Li S."/>
            <person name="Che Y."/>
            <person name="Ortiz-Lopez F.J."/>
            <person name="Bills G.F."/>
            <person name="Liu X."/>
            <person name="An Z."/>
        </authorList>
    </citation>
    <scope>NUCLEOTIDE SEQUENCE [LARGE SCALE GENOMIC DNA]</scope>
    <source>
        <strain evidence="2">ATCC 20868 / MF5171</strain>
    </source>
</reference>
<dbReference type="AlphaFoldDB" id="S3ED78"/>
<name>S3ED78_GLAL2</name>
<dbReference type="HOGENOM" id="CLU_2512819_0_0_1"/>
<dbReference type="Proteomes" id="UP000016922">
    <property type="component" value="Unassembled WGS sequence"/>
</dbReference>
<proteinExistence type="predicted"/>
<protein>
    <submittedName>
        <fullName evidence="1">Uncharacterized protein</fullName>
    </submittedName>
</protein>
<dbReference type="EMBL" id="KE145353">
    <property type="protein sequence ID" value="EPE36253.1"/>
    <property type="molecule type" value="Genomic_DNA"/>
</dbReference>
<dbReference type="RefSeq" id="XP_008077071.1">
    <property type="nucleotide sequence ID" value="XM_008078880.1"/>
</dbReference>
<dbReference type="KEGG" id="glz:GLAREA_05591"/>